<dbReference type="InParanoid" id="C5DQM7"/>
<dbReference type="FunCoup" id="C5DQM7">
    <property type="interactions" value="19"/>
</dbReference>
<name>C5DQM7_ZYGRC</name>
<dbReference type="Proteomes" id="UP000008536">
    <property type="component" value="Chromosome B"/>
</dbReference>
<gene>
    <name evidence="1" type="ordered locus">ZYRO0B01562g</name>
</gene>
<dbReference type="AlphaFoldDB" id="C5DQM7"/>
<organism evidence="1 2">
    <name type="scientific">Zygosaccharomyces rouxii (strain ATCC 2623 / CBS 732 / NBRC 1130 / NCYC 568 / NRRL Y-229)</name>
    <dbReference type="NCBI Taxonomy" id="559307"/>
    <lineage>
        <taxon>Eukaryota</taxon>
        <taxon>Fungi</taxon>
        <taxon>Dikarya</taxon>
        <taxon>Ascomycota</taxon>
        <taxon>Saccharomycotina</taxon>
        <taxon>Saccharomycetes</taxon>
        <taxon>Saccharomycetales</taxon>
        <taxon>Saccharomycetaceae</taxon>
        <taxon>Zygosaccharomyces</taxon>
    </lineage>
</organism>
<dbReference type="KEGG" id="zro:ZYRO0B01562g"/>
<evidence type="ECO:0000313" key="1">
    <source>
        <dbReference type="EMBL" id="CAR26088.1"/>
    </source>
</evidence>
<accession>C5DQM7</accession>
<dbReference type="Gene3D" id="1.25.40.120">
    <property type="entry name" value="Protein prenylyltransferase"/>
    <property type="match status" value="1"/>
</dbReference>
<reference evidence="1 2" key="1">
    <citation type="journal article" date="2009" name="Genome Res.">
        <title>Comparative genomics of protoploid Saccharomycetaceae.</title>
        <authorList>
            <consortium name="The Genolevures Consortium"/>
            <person name="Souciet J.-L."/>
            <person name="Dujon B."/>
            <person name="Gaillardin C."/>
            <person name="Johnston M."/>
            <person name="Baret P.V."/>
            <person name="Cliften P."/>
            <person name="Sherman D.J."/>
            <person name="Weissenbach J."/>
            <person name="Westhof E."/>
            <person name="Wincker P."/>
            <person name="Jubin C."/>
            <person name="Poulain J."/>
            <person name="Barbe V."/>
            <person name="Segurens B."/>
            <person name="Artiguenave F."/>
            <person name="Anthouard V."/>
            <person name="Vacherie B."/>
            <person name="Val M.-E."/>
            <person name="Fulton R.S."/>
            <person name="Minx P."/>
            <person name="Wilson R."/>
            <person name="Durrens P."/>
            <person name="Jean G."/>
            <person name="Marck C."/>
            <person name="Martin T."/>
            <person name="Nikolski M."/>
            <person name="Rolland T."/>
            <person name="Seret M.-L."/>
            <person name="Casaregola S."/>
            <person name="Despons L."/>
            <person name="Fairhead C."/>
            <person name="Fischer G."/>
            <person name="Lafontaine I."/>
            <person name="Leh V."/>
            <person name="Lemaire M."/>
            <person name="de Montigny J."/>
            <person name="Neuveglise C."/>
            <person name="Thierry A."/>
            <person name="Blanc-Lenfle I."/>
            <person name="Bleykasten C."/>
            <person name="Diffels J."/>
            <person name="Fritsch E."/>
            <person name="Frangeul L."/>
            <person name="Goeffon A."/>
            <person name="Jauniaux N."/>
            <person name="Kachouri-Lafond R."/>
            <person name="Payen C."/>
            <person name="Potier S."/>
            <person name="Pribylova L."/>
            <person name="Ozanne C."/>
            <person name="Richard G.-F."/>
            <person name="Sacerdot C."/>
            <person name="Straub M.-L."/>
            <person name="Talla E."/>
        </authorList>
    </citation>
    <scope>NUCLEOTIDE SEQUENCE [LARGE SCALE GENOMIC DNA]</scope>
    <source>
        <strain evidence="1 2">ATCC 2623 / CBS 732 / BCRC 21506 / NBRC 1130 / NCYC 568 / NRRL Y-229</strain>
    </source>
</reference>
<evidence type="ECO:0000313" key="2">
    <source>
        <dbReference type="Proteomes" id="UP000008536"/>
    </source>
</evidence>
<dbReference type="HOGENOM" id="CLU_062497_0_0_1"/>
<proteinExistence type="predicted"/>
<keyword evidence="2" id="KW-1185">Reference proteome</keyword>
<sequence>MLCKKLYQVLSSDSTTKTCRLTFAPNQPDINDPFFISEEPKNIEIVCFKNTYLSIFKEAHDYFQNYPSISVAASPKDWNTYYSSLGYLLTTPENKTNFNVHYDTFLKMWEIDDSKELLNRELKIVQRLLTSSNNRLNKSSSLWQMYRKLYTLSMDYNNGTNHNYIFTFLESGSKHLSNYYCWNASRWFFDVFPINEKKLMIDNVKQFCFKNFKDSSSWDALAYMLCQQRKKIGYNIKNYYHPNEPDQREHQWLEFEVDEIFAEIIHLIDSFAVTELPPFLCCRTIAVSFPELKVITKVLKKWRSDIQKFEQQYGPLQFIRNNPIPASKYTDDIIISGLSRHIGYKKRFVEQNL</sequence>
<protein>
    <submittedName>
        <fullName evidence="1">ZYRO0B01562p</fullName>
    </submittedName>
</protein>
<dbReference type="SMR" id="C5DQM7"/>
<dbReference type="EMBL" id="CU928174">
    <property type="protein sequence ID" value="CAR26088.1"/>
    <property type="molecule type" value="Genomic_DNA"/>
</dbReference>
<dbReference type="SUPFAM" id="SSF48439">
    <property type="entry name" value="Protein prenylyltransferase"/>
    <property type="match status" value="1"/>
</dbReference>